<dbReference type="InterPro" id="IPR036291">
    <property type="entry name" value="NAD(P)-bd_dom_sf"/>
</dbReference>
<dbReference type="InterPro" id="IPR029752">
    <property type="entry name" value="D-isomer_DH_CS1"/>
</dbReference>
<sequence>MKIVELDAHSINPGDLSWDGLKALGEFVEYERSTPDEVVERAKDADIVLTNKVAIREKEMSQLPRLKYIGVMATGYNTIDLEAARKHGIVVTNIPAYSTDSVAQMTFAQILNITNRVDYYAGQNRQGKWSSNPDFCYWDNQLHEIAGKTLGIIGLGNIGMKVAAIAKCFGMDVFAYTSKNSADLPAGIQKTTLEGLFAVSDILSLHCPLTPETREIINRDSINRMKCGAIVINTGRGPLVNEQDVADALASGQLGGYGADVMCQEPPRKDNPLLRQPNAFITPHVAWATIEARKRLVDICVENVKAFIDGHPIHVVNA</sequence>
<feature type="domain" description="D-isomer specific 2-hydroxyacid dehydrogenase NAD-binding" evidence="6">
    <location>
        <begin position="108"/>
        <end position="286"/>
    </location>
</feature>
<keyword evidence="2 4" id="KW-0560">Oxidoreductase</keyword>
<dbReference type="GO" id="GO:0051287">
    <property type="term" value="F:NAD binding"/>
    <property type="evidence" value="ECO:0007669"/>
    <property type="project" value="InterPro"/>
</dbReference>
<dbReference type="PROSITE" id="PS00065">
    <property type="entry name" value="D_2_HYDROXYACID_DH_1"/>
    <property type="match status" value="1"/>
</dbReference>
<dbReference type="SUPFAM" id="SSF52283">
    <property type="entry name" value="Formate/glycerate dehydrogenase catalytic domain-like"/>
    <property type="match status" value="1"/>
</dbReference>
<dbReference type="CDD" id="cd12162">
    <property type="entry name" value="2-Hacid_dh_4"/>
    <property type="match status" value="1"/>
</dbReference>
<dbReference type="PANTHER" id="PTHR43761">
    <property type="entry name" value="D-ISOMER SPECIFIC 2-HYDROXYACID DEHYDROGENASE FAMILY PROTEIN (AFU_ORTHOLOGUE AFUA_1G13630)"/>
    <property type="match status" value="1"/>
</dbReference>
<gene>
    <name evidence="7" type="ORF">GTC17254_09630</name>
</gene>
<dbReference type="InterPro" id="IPR029753">
    <property type="entry name" value="D-isomer_DH_CS"/>
</dbReference>
<feature type="domain" description="D-isomer specific 2-hydroxyacid dehydrogenase catalytic" evidence="5">
    <location>
        <begin position="26"/>
        <end position="317"/>
    </location>
</feature>
<evidence type="ECO:0000256" key="4">
    <source>
        <dbReference type="RuleBase" id="RU003719"/>
    </source>
</evidence>
<dbReference type="Pfam" id="PF00389">
    <property type="entry name" value="2-Hacid_dh"/>
    <property type="match status" value="1"/>
</dbReference>
<dbReference type="InterPro" id="IPR006139">
    <property type="entry name" value="D-isomer_2_OHA_DH_cat_dom"/>
</dbReference>
<protein>
    <submittedName>
        <fullName evidence="7">D-2-hydroxyacid dehydrogenase</fullName>
    </submittedName>
</protein>
<evidence type="ECO:0000256" key="1">
    <source>
        <dbReference type="ARBA" id="ARBA00005854"/>
    </source>
</evidence>
<dbReference type="PROSITE" id="PS00670">
    <property type="entry name" value="D_2_HYDROXYACID_DH_2"/>
    <property type="match status" value="1"/>
</dbReference>
<dbReference type="PANTHER" id="PTHR43761:SF1">
    <property type="entry name" value="D-ISOMER SPECIFIC 2-HYDROXYACID DEHYDROGENASE CATALYTIC DOMAIN-CONTAINING PROTEIN-RELATED"/>
    <property type="match status" value="1"/>
</dbReference>
<name>A0AB33IU53_9BACT</name>
<dbReference type="Gene3D" id="3.40.50.720">
    <property type="entry name" value="NAD(P)-binding Rossmann-like Domain"/>
    <property type="match status" value="2"/>
</dbReference>
<evidence type="ECO:0000259" key="6">
    <source>
        <dbReference type="Pfam" id="PF02826"/>
    </source>
</evidence>
<dbReference type="EMBL" id="AP035786">
    <property type="protein sequence ID" value="BFO73366.1"/>
    <property type="molecule type" value="Genomic_DNA"/>
</dbReference>
<accession>A0AB33IU53</accession>
<dbReference type="InterPro" id="IPR006140">
    <property type="entry name" value="D-isomer_DH_NAD-bd"/>
</dbReference>
<organism evidence="7">
    <name type="scientific">Prevotella sp. GTC17254</name>
    <dbReference type="NCBI Taxonomy" id="3236794"/>
    <lineage>
        <taxon>Bacteria</taxon>
        <taxon>Pseudomonadati</taxon>
        <taxon>Bacteroidota</taxon>
        <taxon>Bacteroidia</taxon>
        <taxon>Bacteroidales</taxon>
        <taxon>Prevotellaceae</taxon>
        <taxon>Prevotella</taxon>
    </lineage>
</organism>
<dbReference type="Pfam" id="PF02826">
    <property type="entry name" value="2-Hacid_dh_C"/>
    <property type="match status" value="1"/>
</dbReference>
<dbReference type="GO" id="GO:0016616">
    <property type="term" value="F:oxidoreductase activity, acting on the CH-OH group of donors, NAD or NADP as acceptor"/>
    <property type="evidence" value="ECO:0007669"/>
    <property type="project" value="InterPro"/>
</dbReference>
<comment type="similarity">
    <text evidence="1 4">Belongs to the D-isomer specific 2-hydroxyacid dehydrogenase family.</text>
</comment>
<proteinExistence type="inferred from homology"/>
<evidence type="ECO:0000313" key="7">
    <source>
        <dbReference type="EMBL" id="BFO73366.1"/>
    </source>
</evidence>
<keyword evidence="3" id="KW-0520">NAD</keyword>
<evidence type="ECO:0000256" key="2">
    <source>
        <dbReference type="ARBA" id="ARBA00023002"/>
    </source>
</evidence>
<dbReference type="AlphaFoldDB" id="A0AB33IU53"/>
<dbReference type="PROSITE" id="PS00671">
    <property type="entry name" value="D_2_HYDROXYACID_DH_3"/>
    <property type="match status" value="1"/>
</dbReference>
<evidence type="ECO:0000259" key="5">
    <source>
        <dbReference type="Pfam" id="PF00389"/>
    </source>
</evidence>
<dbReference type="InterPro" id="IPR050418">
    <property type="entry name" value="D-iso_2-hydroxyacid_DH_PdxB"/>
</dbReference>
<evidence type="ECO:0000256" key="3">
    <source>
        <dbReference type="ARBA" id="ARBA00023027"/>
    </source>
</evidence>
<reference evidence="7" key="1">
    <citation type="submission" date="2024-07" db="EMBL/GenBank/DDBJ databases">
        <title>Complete genome sequence of Prevotella sp. YM-2024 GTC17254.</title>
        <authorList>
            <person name="Hayashi M."/>
            <person name="Muto Y."/>
            <person name="Tanaka K."/>
            <person name="Niwa H."/>
        </authorList>
    </citation>
    <scope>NUCLEOTIDE SEQUENCE</scope>
    <source>
        <strain evidence="7">GTC17254</strain>
    </source>
</reference>
<dbReference type="SUPFAM" id="SSF51735">
    <property type="entry name" value="NAD(P)-binding Rossmann-fold domains"/>
    <property type="match status" value="1"/>
</dbReference>